<dbReference type="EMBL" id="JASNWA010000008">
    <property type="protein sequence ID" value="KAK3171841.1"/>
    <property type="molecule type" value="Genomic_DNA"/>
</dbReference>
<dbReference type="Gene3D" id="3.40.50.300">
    <property type="entry name" value="P-loop containing nucleotide triphosphate hydrolases"/>
    <property type="match status" value="1"/>
</dbReference>
<dbReference type="GO" id="GO:0006897">
    <property type="term" value="P:endocytosis"/>
    <property type="evidence" value="ECO:0007669"/>
    <property type="project" value="TreeGrafter"/>
</dbReference>
<proteinExistence type="predicted"/>
<dbReference type="GO" id="GO:0005874">
    <property type="term" value="C:microtubule"/>
    <property type="evidence" value="ECO:0007669"/>
    <property type="project" value="TreeGrafter"/>
</dbReference>
<evidence type="ECO:0000259" key="3">
    <source>
        <dbReference type="PROSITE" id="PS51388"/>
    </source>
</evidence>
<dbReference type="PROSITE" id="PS51388">
    <property type="entry name" value="GED"/>
    <property type="match status" value="1"/>
</dbReference>
<dbReference type="Pfam" id="PF01031">
    <property type="entry name" value="Dynamin_M"/>
    <property type="match status" value="1"/>
</dbReference>
<sequence>MTQVNTVMGLMPDESGSKSTFSNDILRLEIAGPKEDHLSVIDIPGIFKRTTPGVTTKSDMEMVERMVHGYMKNPRSVILTVVPANVDIATQEILEKAEEVDPDGIRTLGVLTKPDIIDKGAEKNVIDLVEGRKHQLKLGWHVLRNAGQAELDNPVTDRDATERSFFAGQSPWNSLDKEKVGIASFRDRLQEILADHIRREFPKVKSEVTKKLTSCQQNLQALGVKRQTPTEQSRYLTEIAMEFQKLSAEALSSNYGRADVFDTNPTLRFATAVVNRSDLMSDAIATKGHTFHFESSDMGNGSENYHGFNDGGLEALDVAAIKLDDNGPAGTIEVRQIQDHSELGDLVHAPEKLPEPQGGSIHLWLKEVYRGARGFELGTLNSSLLAVTMKRQSMKWKSLALGYIADIIIMLAHTFVTDLLRVVCPVERVQLGVMSMLADLLVERYRSAIAHVNFLLEIELDGTPATLNHYFNENLEKCRQRRMHARMESKVLSDCRHGEVVRLDDIMQNHPMSNADHAIQDLHDILHSYYKVARKRFVDTLRMQAADYFLITGSKTPLTLFSPAFVAGMTPGQLEEVAGEDLTIKRRRVQLEKEQKDLEDGKKILS</sequence>
<dbReference type="PANTHER" id="PTHR11566">
    <property type="entry name" value="DYNAMIN"/>
    <property type="match status" value="1"/>
</dbReference>
<evidence type="ECO:0000313" key="5">
    <source>
        <dbReference type="EMBL" id="KAK3171841.1"/>
    </source>
</evidence>
<keyword evidence="2" id="KW-0342">GTP-binding</keyword>
<dbReference type="CDD" id="cd08771">
    <property type="entry name" value="DLP_1"/>
    <property type="match status" value="1"/>
</dbReference>
<dbReference type="InterPro" id="IPR020850">
    <property type="entry name" value="GED_dom"/>
</dbReference>
<feature type="domain" description="GED" evidence="3">
    <location>
        <begin position="519"/>
        <end position="606"/>
    </location>
</feature>
<dbReference type="PANTHER" id="PTHR11566:SF215">
    <property type="entry name" value="DYNAMIN GTPASE"/>
    <property type="match status" value="1"/>
</dbReference>
<dbReference type="InterPro" id="IPR027417">
    <property type="entry name" value="P-loop_NTPase"/>
</dbReference>
<dbReference type="Proteomes" id="UP001276659">
    <property type="component" value="Unassembled WGS sequence"/>
</dbReference>
<organism evidence="5 6">
    <name type="scientific">Lepraria neglecta</name>
    <dbReference type="NCBI Taxonomy" id="209136"/>
    <lineage>
        <taxon>Eukaryota</taxon>
        <taxon>Fungi</taxon>
        <taxon>Dikarya</taxon>
        <taxon>Ascomycota</taxon>
        <taxon>Pezizomycotina</taxon>
        <taxon>Lecanoromycetes</taxon>
        <taxon>OSLEUM clade</taxon>
        <taxon>Lecanoromycetidae</taxon>
        <taxon>Lecanorales</taxon>
        <taxon>Lecanorineae</taxon>
        <taxon>Stereocaulaceae</taxon>
        <taxon>Lepraria</taxon>
    </lineage>
</organism>
<name>A0AAD9Z5L3_9LECA</name>
<dbReference type="PROSITE" id="PS51718">
    <property type="entry name" value="G_DYNAMIN_2"/>
    <property type="match status" value="1"/>
</dbReference>
<dbReference type="PRINTS" id="PR00195">
    <property type="entry name" value="DYNAMIN"/>
</dbReference>
<protein>
    <submittedName>
        <fullName evidence="5">Uncharacterized protein</fullName>
    </submittedName>
</protein>
<evidence type="ECO:0000256" key="1">
    <source>
        <dbReference type="ARBA" id="ARBA00022741"/>
    </source>
</evidence>
<dbReference type="GO" id="GO:0003924">
    <property type="term" value="F:GTPase activity"/>
    <property type="evidence" value="ECO:0007669"/>
    <property type="project" value="InterPro"/>
</dbReference>
<keyword evidence="6" id="KW-1185">Reference proteome</keyword>
<keyword evidence="1" id="KW-0547">Nucleotide-binding</keyword>
<dbReference type="GO" id="GO:0048312">
    <property type="term" value="P:intracellular distribution of mitochondria"/>
    <property type="evidence" value="ECO:0007669"/>
    <property type="project" value="TreeGrafter"/>
</dbReference>
<dbReference type="InterPro" id="IPR022812">
    <property type="entry name" value="Dynamin"/>
</dbReference>
<dbReference type="InterPro" id="IPR000375">
    <property type="entry name" value="Dynamin_stalk"/>
</dbReference>
<gene>
    <name evidence="5" type="ORF">OEA41_003925</name>
</gene>
<dbReference type="SUPFAM" id="SSF52540">
    <property type="entry name" value="P-loop containing nucleoside triphosphate hydrolases"/>
    <property type="match status" value="1"/>
</dbReference>
<dbReference type="GO" id="GO:0000266">
    <property type="term" value="P:mitochondrial fission"/>
    <property type="evidence" value="ECO:0007669"/>
    <property type="project" value="TreeGrafter"/>
</dbReference>
<feature type="domain" description="Dynamin-type G" evidence="4">
    <location>
        <begin position="1"/>
        <end position="202"/>
    </location>
</feature>
<dbReference type="SMART" id="SM00053">
    <property type="entry name" value="DYNc"/>
    <property type="match status" value="1"/>
</dbReference>
<reference evidence="5" key="1">
    <citation type="submission" date="2022-11" db="EMBL/GenBank/DDBJ databases">
        <title>Chromosomal genome sequence assembly and mating type (MAT) locus characterization of the leprose asexual lichenized fungus Lepraria neglecta (Nyl.) Erichsen.</title>
        <authorList>
            <person name="Allen J.L."/>
            <person name="Pfeffer B."/>
        </authorList>
    </citation>
    <scope>NUCLEOTIDE SEQUENCE</scope>
    <source>
        <strain evidence="5">Allen 5258</strain>
    </source>
</reference>
<dbReference type="GO" id="GO:0016559">
    <property type="term" value="P:peroxisome fission"/>
    <property type="evidence" value="ECO:0007669"/>
    <property type="project" value="TreeGrafter"/>
</dbReference>
<dbReference type="GO" id="GO:0005525">
    <property type="term" value="F:GTP binding"/>
    <property type="evidence" value="ECO:0007669"/>
    <property type="project" value="InterPro"/>
</dbReference>
<comment type="caution">
    <text evidence="5">The sequence shown here is derived from an EMBL/GenBank/DDBJ whole genome shotgun (WGS) entry which is preliminary data.</text>
</comment>
<accession>A0AAD9Z5L3</accession>
<dbReference type="GO" id="GO:0008017">
    <property type="term" value="F:microtubule binding"/>
    <property type="evidence" value="ECO:0007669"/>
    <property type="project" value="TreeGrafter"/>
</dbReference>
<dbReference type="GO" id="GO:0005739">
    <property type="term" value="C:mitochondrion"/>
    <property type="evidence" value="ECO:0007669"/>
    <property type="project" value="TreeGrafter"/>
</dbReference>
<dbReference type="InterPro" id="IPR045063">
    <property type="entry name" value="Dynamin_N"/>
</dbReference>
<dbReference type="InterPro" id="IPR030381">
    <property type="entry name" value="G_DYNAMIN_dom"/>
</dbReference>
<dbReference type="AlphaFoldDB" id="A0AAD9Z5L3"/>
<evidence type="ECO:0000259" key="4">
    <source>
        <dbReference type="PROSITE" id="PS51718"/>
    </source>
</evidence>
<evidence type="ECO:0000313" key="6">
    <source>
        <dbReference type="Proteomes" id="UP001276659"/>
    </source>
</evidence>
<evidence type="ECO:0000256" key="2">
    <source>
        <dbReference type="ARBA" id="ARBA00023134"/>
    </source>
</evidence>
<dbReference type="InterPro" id="IPR001401">
    <property type="entry name" value="Dynamin_GTPase"/>
</dbReference>
<dbReference type="Pfam" id="PF00350">
    <property type="entry name" value="Dynamin_N"/>
    <property type="match status" value="1"/>
</dbReference>
<dbReference type="GO" id="GO:0016020">
    <property type="term" value="C:membrane"/>
    <property type="evidence" value="ECO:0007669"/>
    <property type="project" value="TreeGrafter"/>
</dbReference>